<comment type="caution">
    <text evidence="2">The sequence shown here is derived from an EMBL/GenBank/DDBJ whole genome shotgun (WGS) entry which is preliminary data.</text>
</comment>
<protein>
    <submittedName>
        <fullName evidence="2">Uncharacterized protein</fullName>
    </submittedName>
</protein>
<feature type="compositionally biased region" description="Basic residues" evidence="1">
    <location>
        <begin position="87"/>
        <end position="96"/>
    </location>
</feature>
<organism evidence="2 3">
    <name type="scientific">Colletotrichum navitas</name>
    <dbReference type="NCBI Taxonomy" id="681940"/>
    <lineage>
        <taxon>Eukaryota</taxon>
        <taxon>Fungi</taxon>
        <taxon>Dikarya</taxon>
        <taxon>Ascomycota</taxon>
        <taxon>Pezizomycotina</taxon>
        <taxon>Sordariomycetes</taxon>
        <taxon>Hypocreomycetidae</taxon>
        <taxon>Glomerellales</taxon>
        <taxon>Glomerellaceae</taxon>
        <taxon>Colletotrichum</taxon>
        <taxon>Colletotrichum graminicola species complex</taxon>
    </lineage>
</organism>
<reference evidence="2" key="1">
    <citation type="submission" date="2021-06" db="EMBL/GenBank/DDBJ databases">
        <title>Comparative genomics, transcriptomics and evolutionary studies reveal genomic signatures of adaptation to plant cell wall in hemibiotrophic fungi.</title>
        <authorList>
            <consortium name="DOE Joint Genome Institute"/>
            <person name="Baroncelli R."/>
            <person name="Diaz J.F."/>
            <person name="Benocci T."/>
            <person name="Peng M."/>
            <person name="Battaglia E."/>
            <person name="Haridas S."/>
            <person name="Andreopoulos W."/>
            <person name="Labutti K."/>
            <person name="Pangilinan J."/>
            <person name="Floch G.L."/>
            <person name="Makela M.R."/>
            <person name="Henrissat B."/>
            <person name="Grigoriev I.V."/>
            <person name="Crouch J.A."/>
            <person name="De Vries R.P."/>
            <person name="Sukno S.A."/>
            <person name="Thon M.R."/>
        </authorList>
    </citation>
    <scope>NUCLEOTIDE SEQUENCE</scope>
    <source>
        <strain evidence="2">CBS 125086</strain>
    </source>
</reference>
<dbReference type="RefSeq" id="XP_060419787.1">
    <property type="nucleotide sequence ID" value="XM_060556643.1"/>
</dbReference>
<feature type="compositionally biased region" description="Polar residues" evidence="1">
    <location>
        <begin position="98"/>
        <end position="110"/>
    </location>
</feature>
<dbReference type="Proteomes" id="UP001230504">
    <property type="component" value="Unassembled WGS sequence"/>
</dbReference>
<dbReference type="EMBL" id="JAHLJV010000003">
    <property type="protein sequence ID" value="KAK1599125.1"/>
    <property type="molecule type" value="Genomic_DNA"/>
</dbReference>
<feature type="compositionally biased region" description="Basic residues" evidence="1">
    <location>
        <begin position="139"/>
        <end position="148"/>
    </location>
</feature>
<feature type="region of interest" description="Disordered" evidence="1">
    <location>
        <begin position="132"/>
        <end position="182"/>
    </location>
</feature>
<dbReference type="AlphaFoldDB" id="A0AAD8QB59"/>
<evidence type="ECO:0000256" key="1">
    <source>
        <dbReference type="SAM" id="MobiDB-lite"/>
    </source>
</evidence>
<dbReference type="GeneID" id="85440883"/>
<evidence type="ECO:0000313" key="3">
    <source>
        <dbReference type="Proteomes" id="UP001230504"/>
    </source>
</evidence>
<evidence type="ECO:0000313" key="2">
    <source>
        <dbReference type="EMBL" id="KAK1599125.1"/>
    </source>
</evidence>
<feature type="region of interest" description="Disordered" evidence="1">
    <location>
        <begin position="79"/>
        <end position="119"/>
    </location>
</feature>
<proteinExistence type="predicted"/>
<accession>A0AAD8QB59</accession>
<sequence>MLRQIPSFFVVGNYSRIELAIGSQFSPLPSLSLVHPQDPRQNLTEGIMSSVKASGNKRRLLLVTQHGPRPGKRCIYLLPESRAPRTSTRKKRKKKTSLNPYRLSQLQQSRGPGRSLANADRGKLSICAIATGKRESRPLSKKFHRHRQSTNPSLVHLRTSRPHPIQTHQKTHIEPTVSKMDA</sequence>
<name>A0AAD8QB59_9PEZI</name>
<keyword evidence="3" id="KW-1185">Reference proteome</keyword>
<gene>
    <name evidence="2" type="ORF">LY79DRAFT_537047</name>
</gene>